<organism evidence="1">
    <name type="scientific">bioreactor metagenome</name>
    <dbReference type="NCBI Taxonomy" id="1076179"/>
    <lineage>
        <taxon>unclassified sequences</taxon>
        <taxon>metagenomes</taxon>
        <taxon>ecological metagenomes</taxon>
    </lineage>
</organism>
<dbReference type="GO" id="GO:0004534">
    <property type="term" value="F:5'-3' RNA exonuclease activity"/>
    <property type="evidence" value="ECO:0007669"/>
    <property type="project" value="TreeGrafter"/>
</dbReference>
<keyword evidence="1" id="KW-0378">Hydrolase</keyword>
<dbReference type="InterPro" id="IPR016195">
    <property type="entry name" value="Pol/histidinol_Pase-like"/>
</dbReference>
<evidence type="ECO:0000313" key="1">
    <source>
        <dbReference type="EMBL" id="MPM21506.1"/>
    </source>
</evidence>
<gene>
    <name evidence="1" type="primary">yciV_9</name>
    <name evidence="1" type="ORF">SDC9_67950</name>
</gene>
<dbReference type="EC" id="3.1.13.-" evidence="1"/>
<dbReference type="EMBL" id="VSSQ01003604">
    <property type="protein sequence ID" value="MPM21506.1"/>
    <property type="molecule type" value="Genomic_DNA"/>
</dbReference>
<dbReference type="Gene3D" id="3.20.20.140">
    <property type="entry name" value="Metal-dependent hydrolases"/>
    <property type="match status" value="1"/>
</dbReference>
<dbReference type="AlphaFoldDB" id="A0A644XZ29"/>
<reference evidence="1" key="1">
    <citation type="submission" date="2019-08" db="EMBL/GenBank/DDBJ databases">
        <authorList>
            <person name="Kucharzyk K."/>
            <person name="Murdoch R.W."/>
            <person name="Higgins S."/>
            <person name="Loffler F."/>
        </authorList>
    </citation>
    <scope>NUCLEOTIDE SEQUENCE</scope>
</reference>
<dbReference type="PANTHER" id="PTHR42924:SF3">
    <property type="entry name" value="POLYMERASE_HISTIDINOL PHOSPHATASE N-TERMINAL DOMAIN-CONTAINING PROTEIN"/>
    <property type="match status" value="1"/>
</dbReference>
<dbReference type="PANTHER" id="PTHR42924">
    <property type="entry name" value="EXONUCLEASE"/>
    <property type="match status" value="1"/>
</dbReference>
<dbReference type="Gene3D" id="1.10.150.650">
    <property type="match status" value="1"/>
</dbReference>
<protein>
    <submittedName>
        <fullName evidence="1">5'-3' exoribonuclease</fullName>
        <ecNumber evidence="1">3.1.13.-</ecNumber>
    </submittedName>
</protein>
<dbReference type="SUPFAM" id="SSF89550">
    <property type="entry name" value="PHP domain-like"/>
    <property type="match status" value="1"/>
</dbReference>
<comment type="caution">
    <text evidence="1">The sequence shown here is derived from an EMBL/GenBank/DDBJ whole genome shotgun (WGS) entry which is preliminary data.</text>
</comment>
<proteinExistence type="predicted"/>
<dbReference type="GO" id="GO:0035312">
    <property type="term" value="F:5'-3' DNA exonuclease activity"/>
    <property type="evidence" value="ECO:0007669"/>
    <property type="project" value="TreeGrafter"/>
</dbReference>
<sequence length="176" mass="19644">MLKVLKRLGVDISIEELEKNAGGNIITRAHYANVLTQKGYVQNNDEAFNKYIGSGKPGYVKRDTLTPKNCIEAIRNSGGIPILAHATLYGFNYLEIHSIVGELKKYGLMGMETLYSTYTQKQANEIRKICEHYNLLKSGGSDFHGDNKPDIAIGKGRGNLKIPQDFVDKMKEALHQ</sequence>
<name>A0A644XZ29_9ZZZZ</name>
<dbReference type="InterPro" id="IPR052018">
    <property type="entry name" value="PHP_domain"/>
</dbReference>
<accession>A0A644XZ29</accession>